<dbReference type="InterPro" id="IPR009091">
    <property type="entry name" value="RCC1/BLIP-II"/>
</dbReference>
<name>A0A1I8JEU5_9PLAT</name>
<sequence>ILDSLLVDARPPLRQQVEQVVPHVALDHNLVPVARDAGAGGELLAKHPGGLLQIDAERGQAGDHRHRLPLAPLRSGQANPGLIGRLLLLLGLLVSALAAPGLALLLVVVRLVCRRGPCVQPGELFGQVLLQPGPRTPGTGFGSDRKPPQAVADRAAGAAAADGAEDSAGGGASLSLWPPSDIAADASVLVTSHQSEFPDWSQKARTLTSSSGTTLVRIPAAECVNNSGDGVRLLLLRGLQGNGGSAAEATADSDVRVAPTPPATRGLKPSGAILSAASRSVTSAKSAAHLSAKVASRPGSGAEFSESSECLVKPWCRRANLASECCRNVPDRRHSCGSSSLRRSRRAAPPHSELNAQRLCARPTRSVRLCRIAAPRASHRSSSTRTQRLHCLKLATHRSNSSSCVLSASPRPALIICDSRPLFFVSACDSRQPLSPLSFWPPAPSPPPPPRLLLYRYRLSSSLLESGNQIVRFGGAGLGRLHQIVQQQRVFGDPLDWLDQQGAQVEPAVGHQLGRLGRHVGAELRMAGQAGCQLQRLPLPAAVAGVGRLQLSLAAQQSRTRVSRLPLPVGQEAGRHCLHLFQVGEQGLGWETGRPVGGARLAEEGLGQGGHVRVEGPLGGSQLVEHVSPAAAALGSLLADGVDRRRLEAGQDVGPLAGASGAAVLQGDVGGGGGGCSSGGGRFAVFALLVEAVDSASKVAHDLILAAASELPSRERTKESDGFGGTEGATRDGLTAGGSGGGRGNGGIGGGWRGSGGGGTAISRSAMAALSLSGRARTRSAPDALARDSSALMAWSRLSLFASLESRLLKWKAGSRLAASSSSTKAEADSDNLARGGCGSDISVRAPWSQSTMMSMYAVHYGVGHDREFARLLGNERVFNLAVGLQLLLVESGLWLRHWRRTDLLRHCRLLRKACAASDRRRALVSVAAIESVNRLVRLVQEAHVVGRKHAEPVTAVAFKEDFIDSTSDNQPVALIEAQLAADVSSRHGFGGDGLARLVNTKTAGCFISAIHLRLDQVGHVFHVGQREGSGRRVRAAIPLHGAQAAAQPPVGVDGLKAENDVTGLHDKGKQKQKKAHTNVKLATRQFGSKIHGENALSLGGKRHSAAPIASGQAVKKRHAVAGSQLEILVRPVRRERVRGHVETRHRWGGWEGVPQLAGAACAAGNGPDETSGSIWLPSNGHDKKSRSIWLPSNGHDKTSRSIWLPSNKLDKTSGSIWLPSNGHDKTSRSIWLPSNKLDKTSGSIWLPSNGHDRTIKHLGRFRCLATELMAILRPFGCQLGLPIVDSTWSSQRSGPFRCTSIQHGVAVTSWRLYSLPQPLTKAILMVHILVRAYTSSKLLAALWRSWLPKSRIENTHRLQPGGIRHTALGVHLAVDIVEPDARPDRPAGLFNGQGPIDVGQQAEAEAAPAAGICAAVHRDKWRRGVVGVSDTAAQLVVVHRAPVLSVHVGHAEQAAQLLLQLLLHRLGRTRRAGSCRRRCRRTGGASGGTVEGEHWARGSGGCDGGGGRIDDDGLLGVIKRSQLLRSLQVGPAPQPAGDHVQRLGIGRIADCSSDAGGGINHLSAVRLSISSSRPARSTGGPQRRATAVGAAVVSEANQPEGHRAATLSKGFDEARPEQRVAQPHGAGAHHRQAARPIQQALKAADFSAVSRSCPPDDRDHCIAAVSSEASQLGSQGGHSRLLKIGVQMRQNAVVVRYTEVLKGGIADGLDRLRTGAQSVPLQPPQCRVAEPSRLLRQQFDPVPAMTTTPPESLAAATAPTQSSGRRCRKVRSISLALSALLMPLSAMPTPATSPILTPASVSRASMPTASRSAQTEKPSSQWLVPPALARLSRRPEPASARHSFVTLAPPSTPISRRGRSAASADCCCSACKIAAASDERLSGFSLLGCSHQRHCLTPTRASIDAEVAQASAGDRHSLFLLRDGTVRGCGCNFYGQLSVDALEEMQRQDRLIPVTLTLPDKVKQVACGQYHSLLLCSSGEVVSVGRNIYGQLGVPMPDGVKTDVLETPTPIENAFRSPVASIAAGQNHSIAIDDAGRCYVWGYCRACGSRGDHVIKPKLLNFPVASAEVNNSLDTQEQPSIACASGGSSHSLFLSASGFQLFALGCNLDGQCGLGERVNFAASPMLVEILWASTDETVGAWIKSVDCAENYSCAVTASGELWMWGRNSGVLPAFPTTTIDTATSTAAPGVQAAADTAAPRLFSPRRVPVPFAVLSASCGNWHAAAVVDYKAPKDVSHLPDGRSGRQPVAPAATDADTADDTIWADVMSSRTEKPQLLQQTPRADGIVVGCDPLALEDVAENDDSGLSAPSQAPEPLEPSPPPQSRVAAQPMRRTKSLNRFQPSSVINCEEASRLRQAPRLRRFAQQLPTESENSEVVRVYLLASAGSGRPGTATYQTAQSSSNGPPHLRHGRQRPPSGQRRLQLLDANADAVSTSGKPPLQAPSVPPAQPRGAIGASVKLRPTSVGAQQPALPVRQNRASLRRMSSSGRVGSGVDLV</sequence>
<feature type="region of interest" description="Disordered" evidence="2">
    <location>
        <begin position="2387"/>
        <end position="2420"/>
    </location>
</feature>
<keyword evidence="4" id="KW-1185">Reference proteome</keyword>
<feature type="region of interest" description="Disordered" evidence="2">
    <location>
        <begin position="1479"/>
        <end position="1500"/>
    </location>
</feature>
<evidence type="ECO:0000256" key="1">
    <source>
        <dbReference type="PROSITE-ProRule" id="PRU00235"/>
    </source>
</evidence>
<evidence type="ECO:0000256" key="2">
    <source>
        <dbReference type="SAM" id="MobiDB-lite"/>
    </source>
</evidence>
<feature type="region of interest" description="Disordered" evidence="2">
    <location>
        <begin position="2238"/>
        <end position="2258"/>
    </location>
</feature>
<dbReference type="WBParaSite" id="maker-uti_cns_0047516-snap-gene-0.4-mRNA-1">
    <property type="protein sequence ID" value="maker-uti_cns_0047516-snap-gene-0.4-mRNA-1"/>
    <property type="gene ID" value="maker-uti_cns_0047516-snap-gene-0.4"/>
</dbReference>
<dbReference type="Pfam" id="PF13540">
    <property type="entry name" value="RCC1_2"/>
    <property type="match status" value="2"/>
</dbReference>
<feature type="repeat" description="RCC1" evidence="1">
    <location>
        <begin position="1925"/>
        <end position="1979"/>
    </location>
</feature>
<evidence type="ECO:0000256" key="3">
    <source>
        <dbReference type="SAM" id="Phobius"/>
    </source>
</evidence>
<feature type="region of interest" description="Disordered" evidence="2">
    <location>
        <begin position="135"/>
        <end position="172"/>
    </location>
</feature>
<keyword evidence="3" id="KW-0812">Transmembrane</keyword>
<proteinExistence type="predicted"/>
<evidence type="ECO:0000313" key="4">
    <source>
        <dbReference type="Proteomes" id="UP000095280"/>
    </source>
</evidence>
<dbReference type="PROSITE" id="PS50012">
    <property type="entry name" value="RCC1_3"/>
    <property type="match status" value="2"/>
</dbReference>
<dbReference type="SUPFAM" id="SSF50985">
    <property type="entry name" value="RCC1/BLIP-II"/>
    <property type="match status" value="1"/>
</dbReference>
<dbReference type="InterPro" id="IPR000408">
    <property type="entry name" value="Reg_chr_condens"/>
</dbReference>
<dbReference type="GO" id="GO:0005737">
    <property type="term" value="C:cytoplasm"/>
    <property type="evidence" value="ECO:0007669"/>
    <property type="project" value="TreeGrafter"/>
</dbReference>
<feature type="compositionally biased region" description="Gly residues" evidence="2">
    <location>
        <begin position="735"/>
        <end position="755"/>
    </location>
</feature>
<feature type="region of interest" description="Disordered" evidence="2">
    <location>
        <begin position="1747"/>
        <end position="1767"/>
    </location>
</feature>
<feature type="compositionally biased region" description="Low complexity" evidence="2">
    <location>
        <begin position="150"/>
        <end position="162"/>
    </location>
</feature>
<feature type="transmembrane region" description="Helical" evidence="3">
    <location>
        <begin position="86"/>
        <end position="109"/>
    </location>
</feature>
<keyword evidence="3" id="KW-0472">Membrane</keyword>
<dbReference type="Proteomes" id="UP000095280">
    <property type="component" value="Unplaced"/>
</dbReference>
<feature type="region of interest" description="Disordered" evidence="2">
    <location>
        <begin position="1836"/>
        <end position="1857"/>
    </location>
</feature>
<feature type="region of interest" description="Disordered" evidence="2">
    <location>
        <begin position="714"/>
        <end position="755"/>
    </location>
</feature>
<dbReference type="Gene3D" id="2.130.10.30">
    <property type="entry name" value="Regulator of chromosome condensation 1/beta-lactamase-inhibitor protein II"/>
    <property type="match status" value="2"/>
</dbReference>
<dbReference type="PROSITE" id="PS00626">
    <property type="entry name" value="RCC1_2"/>
    <property type="match status" value="2"/>
</dbReference>
<reference evidence="5" key="1">
    <citation type="submission" date="2016-11" db="UniProtKB">
        <authorList>
            <consortium name="WormBaseParasite"/>
        </authorList>
    </citation>
    <scope>IDENTIFICATION</scope>
</reference>
<accession>A0A1I8JEU5</accession>
<feature type="region of interest" description="Disordered" evidence="2">
    <location>
        <begin position="1162"/>
        <end position="1202"/>
    </location>
</feature>
<feature type="compositionally biased region" description="Pro residues" evidence="2">
    <location>
        <begin position="2441"/>
        <end position="2450"/>
    </location>
</feature>
<protein>
    <submittedName>
        <fullName evidence="5">Protein kinase domain-containing protein</fullName>
    </submittedName>
</protein>
<organism evidence="4 5">
    <name type="scientific">Macrostomum lignano</name>
    <dbReference type="NCBI Taxonomy" id="282301"/>
    <lineage>
        <taxon>Eukaryota</taxon>
        <taxon>Metazoa</taxon>
        <taxon>Spiralia</taxon>
        <taxon>Lophotrochozoa</taxon>
        <taxon>Platyhelminthes</taxon>
        <taxon>Rhabditophora</taxon>
        <taxon>Macrostomorpha</taxon>
        <taxon>Macrostomida</taxon>
        <taxon>Macrostomidae</taxon>
        <taxon>Macrostomum</taxon>
    </lineage>
</organism>
<feature type="region of interest" description="Disordered" evidence="2">
    <location>
        <begin position="2302"/>
        <end position="2344"/>
    </location>
</feature>
<feature type="compositionally biased region" description="Low complexity" evidence="2">
    <location>
        <begin position="2483"/>
        <end position="2498"/>
    </location>
</feature>
<feature type="repeat" description="RCC1" evidence="1">
    <location>
        <begin position="1980"/>
        <end position="2036"/>
    </location>
</feature>
<feature type="compositionally biased region" description="Polar residues" evidence="2">
    <location>
        <begin position="2394"/>
        <end position="2405"/>
    </location>
</feature>
<keyword evidence="3" id="KW-1133">Transmembrane helix</keyword>
<feature type="region of interest" description="Disordered" evidence="2">
    <location>
        <begin position="331"/>
        <end position="357"/>
    </location>
</feature>
<dbReference type="GO" id="GO:0005085">
    <property type="term" value="F:guanyl-nucleotide exchange factor activity"/>
    <property type="evidence" value="ECO:0007669"/>
    <property type="project" value="TreeGrafter"/>
</dbReference>
<dbReference type="PANTHER" id="PTHR45982">
    <property type="entry name" value="REGULATOR OF CHROMOSOME CONDENSATION"/>
    <property type="match status" value="1"/>
</dbReference>
<evidence type="ECO:0000313" key="5">
    <source>
        <dbReference type="WBParaSite" id="maker-uti_cns_0047516-snap-gene-0.4-mRNA-1"/>
    </source>
</evidence>
<dbReference type="InterPro" id="IPR051553">
    <property type="entry name" value="Ran_GTPase-activating"/>
</dbReference>
<dbReference type="PANTHER" id="PTHR45982:SF1">
    <property type="entry name" value="REGULATOR OF CHROMOSOME CONDENSATION"/>
    <property type="match status" value="1"/>
</dbReference>
<feature type="region of interest" description="Disordered" evidence="2">
    <location>
        <begin position="2432"/>
        <end position="2498"/>
    </location>
</feature>